<reference evidence="2 3" key="1">
    <citation type="journal article" date="2016" name="J. Microbiol.">
        <title>Dankookia rubra gen. nov., sp. nov., an alphaproteobacterium isolated from sediment of a shallow stream.</title>
        <authorList>
            <person name="Kim W.H."/>
            <person name="Kim D.H."/>
            <person name="Kang K."/>
            <person name="Ahn T.Y."/>
        </authorList>
    </citation>
    <scope>NUCLEOTIDE SEQUENCE [LARGE SCALE GENOMIC DNA]</scope>
    <source>
        <strain evidence="2 3">JCM30602</strain>
    </source>
</reference>
<dbReference type="OrthoDB" id="6024860at2"/>
<dbReference type="InterPro" id="IPR009495">
    <property type="entry name" value="NrsF"/>
</dbReference>
<feature type="transmembrane region" description="Helical" evidence="1">
    <location>
        <begin position="159"/>
        <end position="178"/>
    </location>
</feature>
<sequence>MESEQLIDRLATGLRPVRRLPPPGLQALLWCALAVLVIGFAVAVQGLRHDLAQRMALPQELAQFLASIATGLAAALAAAMLARPDRSAAWVLLPVVPLVLWLGGLGWGCFADLGRMGPDALAMDTSWGCLKFILLMGTPLTVALYLLLRHAGPVRPLPVLLLGGLASAALCSAGLSLFHHLDAMLMILVWHGGAVAVLVVLGWALGRPLLLRAPAIPR</sequence>
<keyword evidence="1" id="KW-0472">Membrane</keyword>
<dbReference type="RefSeq" id="WP_133288485.1">
    <property type="nucleotide sequence ID" value="NZ_SMSJ01000009.1"/>
</dbReference>
<feature type="transmembrane region" description="Helical" evidence="1">
    <location>
        <begin position="125"/>
        <end position="147"/>
    </location>
</feature>
<feature type="transmembrane region" description="Helical" evidence="1">
    <location>
        <begin position="184"/>
        <end position="205"/>
    </location>
</feature>
<dbReference type="AlphaFoldDB" id="A0A4R5QJ97"/>
<dbReference type="Proteomes" id="UP000295096">
    <property type="component" value="Unassembled WGS sequence"/>
</dbReference>
<feature type="transmembrane region" description="Helical" evidence="1">
    <location>
        <begin position="89"/>
        <end position="113"/>
    </location>
</feature>
<organism evidence="2 3">
    <name type="scientific">Dankookia rubra</name>
    <dbReference type="NCBI Taxonomy" id="1442381"/>
    <lineage>
        <taxon>Bacteria</taxon>
        <taxon>Pseudomonadati</taxon>
        <taxon>Pseudomonadota</taxon>
        <taxon>Alphaproteobacteria</taxon>
        <taxon>Acetobacterales</taxon>
        <taxon>Roseomonadaceae</taxon>
        <taxon>Dankookia</taxon>
    </lineage>
</organism>
<name>A0A4R5QJ97_9PROT</name>
<comment type="caution">
    <text evidence="2">The sequence shown here is derived from an EMBL/GenBank/DDBJ whole genome shotgun (WGS) entry which is preliminary data.</text>
</comment>
<feature type="transmembrane region" description="Helical" evidence="1">
    <location>
        <begin position="64"/>
        <end position="82"/>
    </location>
</feature>
<keyword evidence="3" id="KW-1185">Reference proteome</keyword>
<keyword evidence="1" id="KW-0812">Transmembrane</keyword>
<protein>
    <submittedName>
        <fullName evidence="2">DUF1109 domain-containing protein</fullName>
    </submittedName>
</protein>
<accession>A0A4R5QJ97</accession>
<evidence type="ECO:0000313" key="3">
    <source>
        <dbReference type="Proteomes" id="UP000295096"/>
    </source>
</evidence>
<gene>
    <name evidence="2" type="ORF">E2C06_10130</name>
</gene>
<evidence type="ECO:0000256" key="1">
    <source>
        <dbReference type="SAM" id="Phobius"/>
    </source>
</evidence>
<feature type="transmembrane region" description="Helical" evidence="1">
    <location>
        <begin position="25"/>
        <end position="44"/>
    </location>
</feature>
<dbReference type="Pfam" id="PF06532">
    <property type="entry name" value="NrsF"/>
    <property type="match status" value="1"/>
</dbReference>
<keyword evidence="1" id="KW-1133">Transmembrane helix</keyword>
<evidence type="ECO:0000313" key="2">
    <source>
        <dbReference type="EMBL" id="TDH62751.1"/>
    </source>
</evidence>
<proteinExistence type="predicted"/>
<dbReference type="EMBL" id="SMSJ01000009">
    <property type="protein sequence ID" value="TDH62751.1"/>
    <property type="molecule type" value="Genomic_DNA"/>
</dbReference>